<dbReference type="GO" id="GO:0016020">
    <property type="term" value="C:membrane"/>
    <property type="evidence" value="ECO:0007669"/>
    <property type="project" value="InterPro"/>
</dbReference>
<dbReference type="InterPro" id="IPR050061">
    <property type="entry name" value="MurCDEF_pg_biosynth"/>
</dbReference>
<dbReference type="InterPro" id="IPR036565">
    <property type="entry name" value="Mur-like_cat_sf"/>
</dbReference>
<sequence>MNVLATVAVSMVVFLLYLILEYAFHRRNLKSIPIRIHVNGTRGKSSVTRLIGAALKEAGFNVVAKTTGTLPRIITGDGVEIPVYRLEDHPNIIEQLRVFSFAAKNHANALVIECMALNPNIQSVSELDIVKSTHGVIVNTRADHLDVMGPTERDVALALLGTVPRNARLFTSEHNYRDEFEMACRDRGSELIVVPEQAARAISDEEMRRFPYIEHKENVALTLRICQSLDIPRETALRGMYKVLPDVGAMHEYHVDFFGVKQVVFINGFAANDPKSSRDLWDGALERHKDRQRRIMVINTRWDRLPRSKQIAESLATCYLDDPWNIAATFAVSWLAYFIVGRLSYVVIIYGRRKTALLILMGFLLGYLSDILLFGHELGGQDLSAIDVIGHIIPGPIASGIASHGAVTTFSSVITCSVIVRLLLILLGL</sequence>
<dbReference type="GO" id="GO:0016881">
    <property type="term" value="F:acid-amino acid ligase activity"/>
    <property type="evidence" value="ECO:0007669"/>
    <property type="project" value="InterPro"/>
</dbReference>
<dbReference type="EMBL" id="CAADFG010000004">
    <property type="protein sequence ID" value="VFJ87584.1"/>
    <property type="molecule type" value="Genomic_DNA"/>
</dbReference>
<dbReference type="AlphaFoldDB" id="A0A450U795"/>
<gene>
    <name evidence="3" type="ORF">BECKH772A_GA0070896_1000429</name>
    <name evidence="4" type="ORF">BECKH772B_GA0070898_1000429</name>
    <name evidence="5" type="ORF">BECKH772C_GA0070978_1000430</name>
</gene>
<keyword evidence="1" id="KW-0472">Membrane</keyword>
<proteinExistence type="predicted"/>
<evidence type="ECO:0000256" key="1">
    <source>
        <dbReference type="SAM" id="Phobius"/>
    </source>
</evidence>
<dbReference type="Pfam" id="PF14102">
    <property type="entry name" value="Caps_synth_CapC"/>
    <property type="match status" value="1"/>
</dbReference>
<dbReference type="GO" id="GO:0005524">
    <property type="term" value="F:ATP binding"/>
    <property type="evidence" value="ECO:0007669"/>
    <property type="project" value="InterPro"/>
</dbReference>
<dbReference type="Pfam" id="PF08245">
    <property type="entry name" value="Mur_ligase_M"/>
    <property type="match status" value="1"/>
</dbReference>
<dbReference type="Gene3D" id="3.40.1190.10">
    <property type="entry name" value="Mur-like, catalytic domain"/>
    <property type="match status" value="1"/>
</dbReference>
<dbReference type="EMBL" id="CAADFJ010000004">
    <property type="protein sequence ID" value="VFJ95968.1"/>
    <property type="molecule type" value="Genomic_DNA"/>
</dbReference>
<accession>A0A450U795</accession>
<dbReference type="PRINTS" id="PR01758">
    <property type="entry name" value="CAPSULEPROTB"/>
</dbReference>
<keyword evidence="1" id="KW-0812">Transmembrane</keyword>
<dbReference type="GO" id="GO:0045227">
    <property type="term" value="P:capsule polysaccharide biosynthetic process"/>
    <property type="evidence" value="ECO:0007669"/>
    <property type="project" value="InterPro"/>
</dbReference>
<feature type="transmembrane region" description="Helical" evidence="1">
    <location>
        <begin position="324"/>
        <end position="348"/>
    </location>
</feature>
<dbReference type="PANTHER" id="PTHR43445">
    <property type="entry name" value="UDP-N-ACETYLMURAMATE--L-ALANINE LIGASE-RELATED"/>
    <property type="match status" value="1"/>
</dbReference>
<feature type="domain" description="Mur ligase central" evidence="2">
    <location>
        <begin position="38"/>
        <end position="153"/>
    </location>
</feature>
<dbReference type="SUPFAM" id="SSF53623">
    <property type="entry name" value="MurD-like peptide ligases, catalytic domain"/>
    <property type="match status" value="1"/>
</dbReference>
<evidence type="ECO:0000259" key="2">
    <source>
        <dbReference type="Pfam" id="PF08245"/>
    </source>
</evidence>
<dbReference type="PANTHER" id="PTHR43445:SF1">
    <property type="entry name" value="PGA SYNTHASE CAPB"/>
    <property type="match status" value="1"/>
</dbReference>
<dbReference type="InterPro" id="IPR008338">
    <property type="entry name" value="Capsule_biosynth_CapC"/>
</dbReference>
<feature type="transmembrane region" description="Helical" evidence="1">
    <location>
        <begin position="355"/>
        <end position="374"/>
    </location>
</feature>
<dbReference type="NCBIfam" id="TIGR04012">
    <property type="entry name" value="poly_gGlu_PgsB"/>
    <property type="match status" value="1"/>
</dbReference>
<name>A0A450U795_9GAMM</name>
<evidence type="ECO:0000313" key="4">
    <source>
        <dbReference type="EMBL" id="VFJ89388.1"/>
    </source>
</evidence>
<feature type="transmembrane region" description="Helical" evidence="1">
    <location>
        <begin position="406"/>
        <end position="427"/>
    </location>
</feature>
<dbReference type="InterPro" id="IPR013221">
    <property type="entry name" value="Mur_ligase_cen"/>
</dbReference>
<reference evidence="3" key="1">
    <citation type="submission" date="2019-02" db="EMBL/GenBank/DDBJ databases">
        <authorList>
            <person name="Gruber-Vodicka R. H."/>
            <person name="Seah K. B. B."/>
        </authorList>
    </citation>
    <scope>NUCLEOTIDE SEQUENCE</scope>
    <source>
        <strain evidence="5">BECK_SA2B12</strain>
        <strain evidence="3">BECK_SA2B15</strain>
        <strain evidence="4">BECK_SA2B20</strain>
    </source>
</reference>
<dbReference type="InterPro" id="IPR008337">
    <property type="entry name" value="Capsule_biosynth_CapB"/>
</dbReference>
<evidence type="ECO:0000313" key="5">
    <source>
        <dbReference type="EMBL" id="VFJ95968.1"/>
    </source>
</evidence>
<protein>
    <submittedName>
        <fullName evidence="3">Poly-gamma-glutamate biosynthesis protein PgsC/CapC/poly-gamma-glutamate synthase PgsB/CapB,TIGR04012</fullName>
    </submittedName>
</protein>
<evidence type="ECO:0000313" key="3">
    <source>
        <dbReference type="EMBL" id="VFJ87584.1"/>
    </source>
</evidence>
<organism evidence="3">
    <name type="scientific">Candidatus Kentrum eta</name>
    <dbReference type="NCBI Taxonomy" id="2126337"/>
    <lineage>
        <taxon>Bacteria</taxon>
        <taxon>Pseudomonadati</taxon>
        <taxon>Pseudomonadota</taxon>
        <taxon>Gammaproteobacteria</taxon>
        <taxon>Candidatus Kentrum</taxon>
    </lineage>
</organism>
<keyword evidence="1" id="KW-1133">Transmembrane helix</keyword>
<dbReference type="EMBL" id="CAADFI010000004">
    <property type="protein sequence ID" value="VFJ89388.1"/>
    <property type="molecule type" value="Genomic_DNA"/>
</dbReference>